<dbReference type="EMBL" id="QKXC01000058">
    <property type="protein sequence ID" value="RBR24289.1"/>
    <property type="molecule type" value="Genomic_DNA"/>
</dbReference>
<dbReference type="Pfam" id="PF23232">
    <property type="entry name" value="AAA_lid_13"/>
    <property type="match status" value="1"/>
</dbReference>
<dbReference type="OrthoDB" id="10042665at2759"/>
<reference evidence="4 5" key="1">
    <citation type="submission" date="2018-06" db="EMBL/GenBank/DDBJ databases">
        <title>Fusarium incarnatum-equiseti species complex species 28.</title>
        <authorList>
            <person name="Gardiner D.M."/>
        </authorList>
    </citation>
    <scope>NUCLEOTIDE SEQUENCE [LARGE SCALE GENOMIC DNA]</scope>
    <source>
        <strain evidence="4 5">FIESC_28</strain>
    </source>
</reference>
<evidence type="ECO:0000256" key="1">
    <source>
        <dbReference type="SAM" id="Coils"/>
    </source>
</evidence>
<evidence type="ECO:0000256" key="2">
    <source>
        <dbReference type="SAM" id="MobiDB-lite"/>
    </source>
</evidence>
<proteinExistence type="predicted"/>
<dbReference type="InterPro" id="IPR027417">
    <property type="entry name" value="P-loop_NTPase"/>
</dbReference>
<feature type="compositionally biased region" description="Basic and acidic residues" evidence="2">
    <location>
        <begin position="1"/>
        <end position="18"/>
    </location>
</feature>
<dbReference type="PANTHER" id="PTHR46411">
    <property type="entry name" value="FAMILY ATPASE, PUTATIVE-RELATED"/>
    <property type="match status" value="1"/>
</dbReference>
<accession>A0A366S4Q8</accession>
<feature type="coiled-coil region" evidence="1">
    <location>
        <begin position="107"/>
        <end position="134"/>
    </location>
</feature>
<feature type="domain" description="AAA+ ATPase" evidence="3">
    <location>
        <begin position="642"/>
        <end position="769"/>
    </location>
</feature>
<organism evidence="4 5">
    <name type="scientific">Fusarium coffeatum</name>
    <dbReference type="NCBI Taxonomy" id="231269"/>
    <lineage>
        <taxon>Eukaryota</taxon>
        <taxon>Fungi</taxon>
        <taxon>Dikarya</taxon>
        <taxon>Ascomycota</taxon>
        <taxon>Pezizomycotina</taxon>
        <taxon>Sordariomycetes</taxon>
        <taxon>Hypocreomycetidae</taxon>
        <taxon>Hypocreales</taxon>
        <taxon>Nectriaceae</taxon>
        <taxon>Fusarium</taxon>
        <taxon>Fusarium incarnatum-equiseti species complex</taxon>
    </lineage>
</organism>
<dbReference type="InterPro" id="IPR054289">
    <property type="entry name" value="DUF7025"/>
</dbReference>
<sequence>MGPERQAEAVQLEHEDPKTSATQSREQGGLGNEQVAKARDNDPIEDVLMRLAQAKELVTHGKTYEDVEAVRSDALDSNYAALCDNLLKRDRRLGQLNTRSWQATIHHNFTNLRIQELEGEVKSLKKRVFDLGDDHEFVDRKEQFPVHLHELKKSLAHDFILNSDVVRLPAAQQPALEIRLPGGTPSKQSPAQNSSTQVNGPHGHSAEMVEEARVEVTPDRLRIRSRPLMFHLEELTGTPILSLVGMDTVYDDMRKAHNSLVFLRPFRFFTRHETAIRKSVAVVEAKVEEEIRNENQVKLDSQKNQKQFSTKTLLDDLRLLITFLNTDLRPTIKLAARINNGSAAVVEYADLKHLFKRGDVVVARTEQAYARMVVNLAGGRDPLTHKLRDESKGTPIPVDGFAIDCISFESNGSSFLPKVEKFSIRKFHESLVNRFRESGKQFSDVANSSFCHRRVVGKTMDEPSVNLDAEVIVDMTLAMSVKSEWRPDHKHPSESFTRSDKREVEEMPWCKHTFSYTTCCGSDVIFNDLELDDFEAEEFTKERGHMLHPTAYEDLTDDHFLIMRPYVHAFVLRSRQWVTIRSEDLQEVVFRNNFDDLVVPDDHKTTVKALVTTHENARSPQSPSTLQSSIGSVLDLVKGKGAGLVILLHGPPGVGKTSTAECVADDTKRPLFPITCGDIGETASDVEHNLQKNFQLAHKWGCVLLLDEADIFLAKRTRSDLRHNAVTSVFLRSLEYYAGILFLTTNRVGAIDPAFRSRIQMSLFYPKLSLDVTCQLYMKFIRRAKAEQQRKGDALFKIKEKEILKFGKKHFRVLEKGGYETWNGRQIRNAFQTAIALSEHQSMVKAPEDPIPTLGKEQFETVARGFTQFDEYLNKTLGGTDADVARREGYRNDYFMNAGNPPAPMVPSYPAYSRPTAPQGAMDINSDDDSDSDTESDKDSDDEPGQTKKGKSGAAGQETAATSGQTADDMNEFREYMMWKQRKSQFK</sequence>
<feature type="compositionally biased region" description="Acidic residues" evidence="2">
    <location>
        <begin position="925"/>
        <end position="944"/>
    </location>
</feature>
<feature type="compositionally biased region" description="Polar residues" evidence="2">
    <location>
        <begin position="185"/>
        <end position="199"/>
    </location>
</feature>
<dbReference type="GO" id="GO:0005524">
    <property type="term" value="F:ATP binding"/>
    <property type="evidence" value="ECO:0007669"/>
    <property type="project" value="InterPro"/>
</dbReference>
<name>A0A366S4Q8_9HYPO</name>
<dbReference type="SUPFAM" id="SSF52540">
    <property type="entry name" value="P-loop containing nucleoside triphosphate hydrolases"/>
    <property type="match status" value="1"/>
</dbReference>
<comment type="caution">
    <text evidence="4">The sequence shown here is derived from an EMBL/GenBank/DDBJ whole genome shotgun (WGS) entry which is preliminary data.</text>
</comment>
<dbReference type="Proteomes" id="UP000253153">
    <property type="component" value="Unassembled WGS sequence"/>
</dbReference>
<feature type="region of interest" description="Disordered" evidence="2">
    <location>
        <begin position="1"/>
        <end position="37"/>
    </location>
</feature>
<dbReference type="SMART" id="SM00382">
    <property type="entry name" value="AAA"/>
    <property type="match status" value="1"/>
</dbReference>
<dbReference type="GO" id="GO:0016887">
    <property type="term" value="F:ATP hydrolysis activity"/>
    <property type="evidence" value="ECO:0007669"/>
    <property type="project" value="InterPro"/>
</dbReference>
<dbReference type="AlphaFoldDB" id="A0A366S4Q8"/>
<feature type="region of interest" description="Disordered" evidence="2">
    <location>
        <begin position="898"/>
        <end position="969"/>
    </location>
</feature>
<dbReference type="PANTHER" id="PTHR46411:SF3">
    <property type="entry name" value="AAA+ ATPASE DOMAIN-CONTAINING PROTEIN"/>
    <property type="match status" value="1"/>
</dbReference>
<dbReference type="InterPro" id="IPR056599">
    <property type="entry name" value="AAA_lid_fung"/>
</dbReference>
<dbReference type="GeneID" id="41992224"/>
<gene>
    <name evidence="4" type="ORF">FIESC28_02779</name>
</gene>
<evidence type="ECO:0000313" key="4">
    <source>
        <dbReference type="EMBL" id="RBR24289.1"/>
    </source>
</evidence>
<feature type="region of interest" description="Disordered" evidence="2">
    <location>
        <begin position="178"/>
        <end position="209"/>
    </location>
</feature>
<dbReference type="RefSeq" id="XP_031018880.1">
    <property type="nucleotide sequence ID" value="XM_031156928.1"/>
</dbReference>
<dbReference type="InterPro" id="IPR003959">
    <property type="entry name" value="ATPase_AAA_core"/>
</dbReference>
<dbReference type="InterPro" id="IPR003593">
    <property type="entry name" value="AAA+_ATPase"/>
</dbReference>
<evidence type="ECO:0000313" key="5">
    <source>
        <dbReference type="Proteomes" id="UP000253153"/>
    </source>
</evidence>
<dbReference type="Gene3D" id="3.40.50.300">
    <property type="entry name" value="P-loop containing nucleotide triphosphate hydrolases"/>
    <property type="match status" value="1"/>
</dbReference>
<keyword evidence="1" id="KW-0175">Coiled coil</keyword>
<feature type="compositionally biased region" description="Polar residues" evidence="2">
    <location>
        <begin position="959"/>
        <end position="968"/>
    </location>
</feature>
<dbReference type="Pfam" id="PF00004">
    <property type="entry name" value="AAA"/>
    <property type="match status" value="1"/>
</dbReference>
<protein>
    <recommendedName>
        <fullName evidence="3">AAA+ ATPase domain-containing protein</fullName>
    </recommendedName>
</protein>
<dbReference type="CDD" id="cd19481">
    <property type="entry name" value="RecA-like_protease"/>
    <property type="match status" value="1"/>
</dbReference>
<dbReference type="Pfam" id="PF22942">
    <property type="entry name" value="DUF7025"/>
    <property type="match status" value="1"/>
</dbReference>
<evidence type="ECO:0000259" key="3">
    <source>
        <dbReference type="SMART" id="SM00382"/>
    </source>
</evidence>
<keyword evidence="5" id="KW-1185">Reference proteome</keyword>